<name>A0A4S3TLZ1_9EURY</name>
<gene>
    <name evidence="3" type="ORF">D8Y22_13660</name>
</gene>
<keyword evidence="4" id="KW-1185">Reference proteome</keyword>
<dbReference type="AlphaFoldDB" id="A0A4S3TLZ1"/>
<protein>
    <submittedName>
        <fullName evidence="3">Competence protein CoiA</fullName>
    </submittedName>
</protein>
<dbReference type="OrthoDB" id="198036at2157"/>
<comment type="caution">
    <text evidence="3">The sequence shown here is derived from an EMBL/GenBank/DDBJ whole genome shotgun (WGS) entry which is preliminary data.</text>
</comment>
<dbReference type="Pfam" id="PF25164">
    <property type="entry name" value="CoiA_N"/>
    <property type="match status" value="1"/>
</dbReference>
<dbReference type="EMBL" id="RBZW01000035">
    <property type="protein sequence ID" value="THE64273.1"/>
    <property type="molecule type" value="Genomic_DNA"/>
</dbReference>
<reference evidence="3 4" key="1">
    <citation type="submission" date="2018-10" db="EMBL/GenBank/DDBJ databases">
        <title>Natronolimnobius sp. XQ-INN 246 isolated from Inner Mongolia Autonomous Region of China.</title>
        <authorList>
            <person name="Xue Q."/>
        </authorList>
    </citation>
    <scope>NUCLEOTIDE SEQUENCE [LARGE SCALE GENOMIC DNA]</scope>
    <source>
        <strain evidence="3 4">XQ-INN 246</strain>
    </source>
</reference>
<proteinExistence type="predicted"/>
<dbReference type="Proteomes" id="UP000318864">
    <property type="component" value="Unassembled WGS sequence"/>
</dbReference>
<evidence type="ECO:0000259" key="2">
    <source>
        <dbReference type="Pfam" id="PF25164"/>
    </source>
</evidence>
<organism evidence="3 4">
    <name type="scientific">Salinadaptatus halalkaliphilus</name>
    <dbReference type="NCBI Taxonomy" id="2419781"/>
    <lineage>
        <taxon>Archaea</taxon>
        <taxon>Methanobacteriati</taxon>
        <taxon>Methanobacteriota</taxon>
        <taxon>Stenosarchaea group</taxon>
        <taxon>Halobacteria</taxon>
        <taxon>Halobacteriales</taxon>
        <taxon>Natrialbaceae</taxon>
        <taxon>Salinadaptatus</taxon>
    </lineage>
</organism>
<dbReference type="RefSeq" id="WP_141465242.1">
    <property type="nucleotide sequence ID" value="NZ_RBZW01000035.1"/>
</dbReference>
<dbReference type="InterPro" id="IPR057253">
    <property type="entry name" value="CoiA-like_N"/>
</dbReference>
<evidence type="ECO:0000259" key="1">
    <source>
        <dbReference type="Pfam" id="PF06054"/>
    </source>
</evidence>
<dbReference type="InterPro" id="IPR010330">
    <property type="entry name" value="CoiA_nuc"/>
</dbReference>
<accession>A0A4S3TLZ1</accession>
<sequence>MPFIAVDPVDNRPRIPINVGDDEEVQCPVCDDPLRVREGSSTARHFYHPPDHSCSGESALHLRMKSIAVEKLKDEYPNASIDVEFITDDIPRRADVFVKFEQPRFPLGEEVAVEVQYRNEQKDLTETTASYLADYTSVLWLFEENYVGTRPDYDDVELPDPIPVWPYSIAHGEASSPDPSVGDYLGITEADLIAVLPNHVDDQVSLAEFPSESGTCEETDDLPEWSREKELHLNLSLASLGVRETYKSWLKGKIQSKYSEHRDDVEDRREIVALEDRFPYFSDWFNEGPGDTFELSIDVRNSNISKFTVRKIVADTEISLLLNDDEIDSFSEFVLALCYTLECTRASTSNGREVNQSVESNLSTLSYVITQTGTETVTVELNNTTETMDLEFCPQQIQPLVDLCAKVQLWHD</sequence>
<dbReference type="Pfam" id="PF06054">
    <property type="entry name" value="CoiA_nuc"/>
    <property type="match status" value="1"/>
</dbReference>
<evidence type="ECO:0000313" key="3">
    <source>
        <dbReference type="EMBL" id="THE64273.1"/>
    </source>
</evidence>
<feature type="domain" description="Competence protein CoiA nuclease-like" evidence="1">
    <location>
        <begin position="57"/>
        <end position="147"/>
    </location>
</feature>
<feature type="domain" description="Competence protein CoiA-like N-terminal" evidence="2">
    <location>
        <begin position="26"/>
        <end position="55"/>
    </location>
</feature>
<evidence type="ECO:0000313" key="4">
    <source>
        <dbReference type="Proteomes" id="UP000318864"/>
    </source>
</evidence>